<evidence type="ECO:0000313" key="1">
    <source>
        <dbReference type="EMBL" id="GIE15958.1"/>
    </source>
</evidence>
<gene>
    <name evidence="1" type="ORF">Afe05nite_77980</name>
</gene>
<proteinExistence type="predicted"/>
<accession>A0A919JAA6</accession>
<protein>
    <submittedName>
        <fullName evidence="1">Uncharacterized protein</fullName>
    </submittedName>
</protein>
<reference evidence="1" key="1">
    <citation type="submission" date="2021-01" db="EMBL/GenBank/DDBJ databases">
        <title>Whole genome shotgun sequence of Actinoplanes ferrugineus NBRC 15555.</title>
        <authorList>
            <person name="Komaki H."/>
            <person name="Tamura T."/>
        </authorList>
    </citation>
    <scope>NUCLEOTIDE SEQUENCE</scope>
    <source>
        <strain evidence="1">NBRC 15555</strain>
    </source>
</reference>
<dbReference type="EMBL" id="BOMM01000075">
    <property type="protein sequence ID" value="GIE15958.1"/>
    <property type="molecule type" value="Genomic_DNA"/>
</dbReference>
<name>A0A919JAA6_9ACTN</name>
<organism evidence="1 2">
    <name type="scientific">Paractinoplanes ferrugineus</name>
    <dbReference type="NCBI Taxonomy" id="113564"/>
    <lineage>
        <taxon>Bacteria</taxon>
        <taxon>Bacillati</taxon>
        <taxon>Actinomycetota</taxon>
        <taxon>Actinomycetes</taxon>
        <taxon>Micromonosporales</taxon>
        <taxon>Micromonosporaceae</taxon>
        <taxon>Paractinoplanes</taxon>
    </lineage>
</organism>
<sequence length="153" mass="16567">MTKDDVVVVEVARVLLDAAGQDDLAAQVRAERRAFDALAEAYFHDPERSLAGTDSGGGYLRFGIPGIEELLTPIFLAAAAEVVGYLTRRGVDVTRRIVRGTLPAPAETPELTREQWTHVREVLVTALMKHAKMSRRRAETIAAAVVGDGLTGE</sequence>
<evidence type="ECO:0000313" key="2">
    <source>
        <dbReference type="Proteomes" id="UP000598174"/>
    </source>
</evidence>
<dbReference type="AlphaFoldDB" id="A0A919JAA6"/>
<dbReference type="RefSeq" id="WP_203822303.1">
    <property type="nucleotide sequence ID" value="NZ_BAAABP010000051.1"/>
</dbReference>
<keyword evidence="2" id="KW-1185">Reference proteome</keyword>
<dbReference type="Proteomes" id="UP000598174">
    <property type="component" value="Unassembled WGS sequence"/>
</dbReference>
<comment type="caution">
    <text evidence="1">The sequence shown here is derived from an EMBL/GenBank/DDBJ whole genome shotgun (WGS) entry which is preliminary data.</text>
</comment>